<feature type="non-terminal residue" evidence="2">
    <location>
        <position position="280"/>
    </location>
</feature>
<dbReference type="EMBL" id="JARIHO010000035">
    <property type="protein sequence ID" value="KAJ7331471.1"/>
    <property type="molecule type" value="Genomic_DNA"/>
</dbReference>
<comment type="caution">
    <text evidence="2">The sequence shown here is derived from an EMBL/GenBank/DDBJ whole genome shotgun (WGS) entry which is preliminary data.</text>
</comment>
<organism evidence="2 3">
    <name type="scientific">Mycena albidolilacea</name>
    <dbReference type="NCBI Taxonomy" id="1033008"/>
    <lineage>
        <taxon>Eukaryota</taxon>
        <taxon>Fungi</taxon>
        <taxon>Dikarya</taxon>
        <taxon>Basidiomycota</taxon>
        <taxon>Agaricomycotina</taxon>
        <taxon>Agaricomycetes</taxon>
        <taxon>Agaricomycetidae</taxon>
        <taxon>Agaricales</taxon>
        <taxon>Marasmiineae</taxon>
        <taxon>Mycenaceae</taxon>
        <taxon>Mycena</taxon>
    </lineage>
</organism>
<dbReference type="Proteomes" id="UP001218218">
    <property type="component" value="Unassembled WGS sequence"/>
</dbReference>
<dbReference type="AlphaFoldDB" id="A0AAD6ZQA7"/>
<gene>
    <name evidence="2" type="ORF">DFH08DRAFT_881643</name>
</gene>
<proteinExistence type="predicted"/>
<reference evidence="2" key="1">
    <citation type="submission" date="2023-03" db="EMBL/GenBank/DDBJ databases">
        <title>Massive genome expansion in bonnet fungi (Mycena s.s.) driven by repeated elements and novel gene families across ecological guilds.</title>
        <authorList>
            <consortium name="Lawrence Berkeley National Laboratory"/>
            <person name="Harder C.B."/>
            <person name="Miyauchi S."/>
            <person name="Viragh M."/>
            <person name="Kuo A."/>
            <person name="Thoen E."/>
            <person name="Andreopoulos B."/>
            <person name="Lu D."/>
            <person name="Skrede I."/>
            <person name="Drula E."/>
            <person name="Henrissat B."/>
            <person name="Morin E."/>
            <person name="Kohler A."/>
            <person name="Barry K."/>
            <person name="LaButti K."/>
            <person name="Morin E."/>
            <person name="Salamov A."/>
            <person name="Lipzen A."/>
            <person name="Mereny Z."/>
            <person name="Hegedus B."/>
            <person name="Baldrian P."/>
            <person name="Stursova M."/>
            <person name="Weitz H."/>
            <person name="Taylor A."/>
            <person name="Grigoriev I.V."/>
            <person name="Nagy L.G."/>
            <person name="Martin F."/>
            <person name="Kauserud H."/>
        </authorList>
    </citation>
    <scope>NUCLEOTIDE SEQUENCE</scope>
    <source>
        <strain evidence="2">CBHHK002</strain>
    </source>
</reference>
<evidence type="ECO:0000313" key="3">
    <source>
        <dbReference type="Proteomes" id="UP001218218"/>
    </source>
</evidence>
<evidence type="ECO:0000256" key="1">
    <source>
        <dbReference type="SAM" id="MobiDB-lite"/>
    </source>
</evidence>
<evidence type="ECO:0000313" key="2">
    <source>
        <dbReference type="EMBL" id="KAJ7331471.1"/>
    </source>
</evidence>
<feature type="region of interest" description="Disordered" evidence="1">
    <location>
        <begin position="50"/>
        <end position="73"/>
    </location>
</feature>
<keyword evidence="3" id="KW-1185">Reference proteome</keyword>
<sequence>PVVLHASVSCGVDDDLRILRYPVLVPPAVYTPLFILAPWHRYALVRGHRHADQATHPTPHTPRNEPLHTSARPQSDLERLPHAHATAHLWLVVLHASASRAGLALHHLQRHLFLAQYYSTSIATLRTKARLKPKRNTTRTTTRGLSSNTTAPSLQLCFSRRPGPHTAVEVGSCFVPTSSPDDLHRPNSFTTVLNVHRNAIGVRCGRRLNFRPRIILIWRHQYFPAGGAESSYAALRFAHFSLLFLSIHPSDISPLSYRIVHPIYALTLPAPTHCVLHPNY</sequence>
<accession>A0AAD6ZQA7</accession>
<protein>
    <submittedName>
        <fullName evidence="2">Uncharacterized protein</fullName>
    </submittedName>
</protein>
<name>A0AAD6ZQA7_9AGAR</name>